<comment type="catalytic activity">
    <reaction evidence="1 14">
        <text>Endohydrolysis of (1-&gt;4)-alpha-D-glucosidic linkages in polysaccharides containing three or more (1-&gt;4)-alpha-linked D-glucose units.</text>
        <dbReference type="EC" id="3.2.1.1"/>
    </reaction>
</comment>
<keyword evidence="7" id="KW-0479">Metal-binding</keyword>
<dbReference type="Pfam" id="PF02806">
    <property type="entry name" value="Alpha-amylase_C"/>
    <property type="match status" value="1"/>
</dbReference>
<dbReference type="InterPro" id="IPR013780">
    <property type="entry name" value="Glyco_hydro_b"/>
</dbReference>
<sequence>MTAALGQYNTNTLPGRAAYVHLFEWKWTDIAAECERFLGPKGFAGIQVSPPNEHALIQNGHEVFPWWQRYQPVSYKLVSRSGNEAEFTDMVRRCNNVGVRIYVDAIINHMTAMRSGVGSAGSAYDSTTESFPGVPYGPNDFTPQWECPNPFGDINYQNPVSVRNCRLSGMPDLAIYKEHTRTMLLNYFNKLVQIGVAGFRIDAAKHMWPSHLRDLLGRIQNLNTDFFPANSRPFVYHEVINQPNEPIKASDYTDSGRVTEFGYGKELSNGVLRGQPLANFRTFADGTGNNWNFINGAVAVAFIDNHDNQRGHGGGGNILTFRQPREYKIANAFMLAHQYGFPQVMSSYDWPQNFGRIRKNGKIALTRRDQNDWMGPPHTAGTPLGTTADVVISADGSCDRNVGWVCEHRWRQIANMVGFRIAAGTGNQVHWWDNGSNKIAFGRGAVGATTAFIAINNDNNRMNEWLVTGLPAGIYCDVISGDLVNGDCTGRRIQVFQDTKALFDISNIYSDNNDPIIAIHVNAKL</sequence>
<keyword evidence="8 14" id="KW-0378">Hydrolase</keyword>
<comment type="subunit">
    <text evidence="5">Monomer.</text>
</comment>
<comment type="similarity">
    <text evidence="4 13">Belongs to the glycosyl hydrolase 13 family.</text>
</comment>
<evidence type="ECO:0000256" key="12">
    <source>
        <dbReference type="ARBA" id="ARBA00023295"/>
    </source>
</evidence>
<dbReference type="OrthoDB" id="550577at2759"/>
<dbReference type="SMR" id="A0A1W0X4E6"/>
<dbReference type="Proteomes" id="UP000192578">
    <property type="component" value="Unassembled WGS sequence"/>
</dbReference>
<keyword evidence="10" id="KW-0868">Chloride</keyword>
<evidence type="ECO:0000256" key="1">
    <source>
        <dbReference type="ARBA" id="ARBA00000548"/>
    </source>
</evidence>
<evidence type="ECO:0000256" key="11">
    <source>
        <dbReference type="ARBA" id="ARBA00023277"/>
    </source>
</evidence>
<evidence type="ECO:0000259" key="16">
    <source>
        <dbReference type="SMART" id="SM00642"/>
    </source>
</evidence>
<reference evidence="18" key="1">
    <citation type="submission" date="2017-01" db="EMBL/GenBank/DDBJ databases">
        <title>Comparative genomics of anhydrobiosis in the tardigrade Hypsibius dujardini.</title>
        <authorList>
            <person name="Yoshida Y."/>
            <person name="Koutsovoulos G."/>
            <person name="Laetsch D."/>
            <person name="Stevens L."/>
            <person name="Kumar S."/>
            <person name="Horikawa D."/>
            <person name="Ishino K."/>
            <person name="Komine S."/>
            <person name="Tomita M."/>
            <person name="Blaxter M."/>
            <person name="Arakawa K."/>
        </authorList>
    </citation>
    <scope>NUCLEOTIDE SEQUENCE [LARGE SCALE GENOMIC DNA]</scope>
    <source>
        <strain evidence="18">Z151</strain>
    </source>
</reference>
<keyword evidence="12 14" id="KW-0326">Glycosidase</keyword>
<dbReference type="PANTHER" id="PTHR43447">
    <property type="entry name" value="ALPHA-AMYLASE"/>
    <property type="match status" value="1"/>
</dbReference>
<evidence type="ECO:0000313" key="18">
    <source>
        <dbReference type="Proteomes" id="UP000192578"/>
    </source>
</evidence>
<dbReference type="EC" id="3.2.1.1" evidence="6 14"/>
<dbReference type="SMART" id="SM00642">
    <property type="entry name" value="Aamy"/>
    <property type="match status" value="1"/>
</dbReference>
<keyword evidence="9" id="KW-0106">Calcium</keyword>
<dbReference type="Gene3D" id="3.20.20.80">
    <property type="entry name" value="Glycosidases"/>
    <property type="match status" value="1"/>
</dbReference>
<proteinExistence type="inferred from homology"/>
<dbReference type="AlphaFoldDB" id="A0A1W0X4E6"/>
<gene>
    <name evidence="17" type="ORF">BV898_03808</name>
</gene>
<dbReference type="Pfam" id="PF00128">
    <property type="entry name" value="Alpha-amylase"/>
    <property type="match status" value="1"/>
</dbReference>
<dbReference type="InterPro" id="IPR031319">
    <property type="entry name" value="A-amylase_C"/>
</dbReference>
<comment type="cofactor">
    <cofactor evidence="3">
        <name>chloride</name>
        <dbReference type="ChEBI" id="CHEBI:17996"/>
    </cofactor>
</comment>
<evidence type="ECO:0000256" key="2">
    <source>
        <dbReference type="ARBA" id="ARBA00001913"/>
    </source>
</evidence>
<protein>
    <recommendedName>
        <fullName evidence="6 14">Alpha-amylase</fullName>
        <ecNumber evidence="6 14">3.2.1.1</ecNumber>
    </recommendedName>
</protein>
<evidence type="ECO:0000256" key="10">
    <source>
        <dbReference type="ARBA" id="ARBA00023214"/>
    </source>
</evidence>
<dbReference type="CDD" id="cd11317">
    <property type="entry name" value="AmyAc_bac_euk_AmyA"/>
    <property type="match status" value="1"/>
</dbReference>
<evidence type="ECO:0000256" key="9">
    <source>
        <dbReference type="ARBA" id="ARBA00022837"/>
    </source>
</evidence>
<dbReference type="InterPro" id="IPR006047">
    <property type="entry name" value="GH13_cat_dom"/>
</dbReference>
<comment type="caution">
    <text evidence="17">The sequence shown here is derived from an EMBL/GenBank/DDBJ whole genome shotgun (WGS) entry which is preliminary data.</text>
</comment>
<dbReference type="InterPro" id="IPR017853">
    <property type="entry name" value="GH"/>
</dbReference>
<evidence type="ECO:0000256" key="3">
    <source>
        <dbReference type="ARBA" id="ARBA00001923"/>
    </source>
</evidence>
<feature type="domain" description="Glycosyl hydrolase family 13 catalytic" evidence="16">
    <location>
        <begin position="17"/>
        <end position="420"/>
    </location>
</feature>
<comment type="cofactor">
    <cofactor evidence="2">
        <name>Ca(2+)</name>
        <dbReference type="ChEBI" id="CHEBI:29108"/>
    </cofactor>
</comment>
<dbReference type="InterPro" id="IPR006048">
    <property type="entry name" value="A-amylase/branching_C"/>
</dbReference>
<dbReference type="SMART" id="SM00632">
    <property type="entry name" value="Aamy_C"/>
    <property type="match status" value="1"/>
</dbReference>
<evidence type="ECO:0000256" key="4">
    <source>
        <dbReference type="ARBA" id="ARBA00008061"/>
    </source>
</evidence>
<dbReference type="SUPFAM" id="SSF51445">
    <property type="entry name" value="(Trans)glycosidases"/>
    <property type="match status" value="1"/>
</dbReference>
<dbReference type="InterPro" id="IPR006046">
    <property type="entry name" value="Alpha_amylase"/>
</dbReference>
<organism evidence="17 18">
    <name type="scientific">Hypsibius exemplaris</name>
    <name type="common">Freshwater tardigrade</name>
    <dbReference type="NCBI Taxonomy" id="2072580"/>
    <lineage>
        <taxon>Eukaryota</taxon>
        <taxon>Metazoa</taxon>
        <taxon>Ecdysozoa</taxon>
        <taxon>Tardigrada</taxon>
        <taxon>Eutardigrada</taxon>
        <taxon>Parachela</taxon>
        <taxon>Hypsibioidea</taxon>
        <taxon>Hypsibiidae</taxon>
        <taxon>Hypsibius</taxon>
    </lineage>
</organism>
<evidence type="ECO:0000256" key="8">
    <source>
        <dbReference type="ARBA" id="ARBA00022801"/>
    </source>
</evidence>
<dbReference type="SUPFAM" id="SSF51011">
    <property type="entry name" value="Glycosyl hydrolase domain"/>
    <property type="match status" value="1"/>
</dbReference>
<evidence type="ECO:0000256" key="7">
    <source>
        <dbReference type="ARBA" id="ARBA00022723"/>
    </source>
</evidence>
<evidence type="ECO:0000256" key="14">
    <source>
        <dbReference type="RuleBase" id="RU361134"/>
    </source>
</evidence>
<feature type="domain" description="Alpha-amylase C-terminal" evidence="15">
    <location>
        <begin position="429"/>
        <end position="524"/>
    </location>
</feature>
<evidence type="ECO:0000256" key="5">
    <source>
        <dbReference type="ARBA" id="ARBA00011245"/>
    </source>
</evidence>
<dbReference type="EMBL" id="MTYJ01000018">
    <property type="protein sequence ID" value="OQV22308.1"/>
    <property type="molecule type" value="Genomic_DNA"/>
</dbReference>
<name>A0A1W0X4E6_HYPEX</name>
<evidence type="ECO:0000313" key="17">
    <source>
        <dbReference type="EMBL" id="OQV22308.1"/>
    </source>
</evidence>
<dbReference type="Gene3D" id="2.60.40.1180">
    <property type="entry name" value="Golgi alpha-mannosidase II"/>
    <property type="match status" value="1"/>
</dbReference>
<dbReference type="GO" id="GO:0005975">
    <property type="term" value="P:carbohydrate metabolic process"/>
    <property type="evidence" value="ECO:0007669"/>
    <property type="project" value="InterPro"/>
</dbReference>
<keyword evidence="11 14" id="KW-0119">Carbohydrate metabolism</keyword>
<evidence type="ECO:0000259" key="15">
    <source>
        <dbReference type="SMART" id="SM00632"/>
    </source>
</evidence>
<evidence type="ECO:0000256" key="6">
    <source>
        <dbReference type="ARBA" id="ARBA00012595"/>
    </source>
</evidence>
<dbReference type="GO" id="GO:0004556">
    <property type="term" value="F:alpha-amylase activity"/>
    <property type="evidence" value="ECO:0007669"/>
    <property type="project" value="UniProtKB-UniRule"/>
</dbReference>
<keyword evidence="18" id="KW-1185">Reference proteome</keyword>
<dbReference type="GO" id="GO:0046872">
    <property type="term" value="F:metal ion binding"/>
    <property type="evidence" value="ECO:0007669"/>
    <property type="project" value="UniProtKB-KW"/>
</dbReference>
<accession>A0A1W0X4E6</accession>
<evidence type="ECO:0000256" key="13">
    <source>
        <dbReference type="RuleBase" id="RU003615"/>
    </source>
</evidence>
<dbReference type="PRINTS" id="PR00110">
    <property type="entry name" value="ALPHAAMYLASE"/>
</dbReference>